<name>A0A1E4TBX9_9ASCO</name>
<dbReference type="Proteomes" id="UP000095023">
    <property type="component" value="Unassembled WGS sequence"/>
</dbReference>
<dbReference type="InterPro" id="IPR027915">
    <property type="entry name" value="DUF4452"/>
</dbReference>
<feature type="compositionally biased region" description="Polar residues" evidence="1">
    <location>
        <begin position="29"/>
        <end position="41"/>
    </location>
</feature>
<dbReference type="PANTHER" id="PTHR39615">
    <property type="entry name" value="YALI0E17897P"/>
    <property type="match status" value="1"/>
</dbReference>
<protein>
    <submittedName>
        <fullName evidence="2">Uncharacterized protein</fullName>
    </submittedName>
</protein>
<dbReference type="EMBL" id="KV453843">
    <property type="protein sequence ID" value="ODV89264.1"/>
    <property type="molecule type" value="Genomic_DNA"/>
</dbReference>
<feature type="compositionally biased region" description="Low complexity" evidence="1">
    <location>
        <begin position="12"/>
        <end position="24"/>
    </location>
</feature>
<dbReference type="OrthoDB" id="5408025at2759"/>
<feature type="region of interest" description="Disordered" evidence="1">
    <location>
        <begin position="1"/>
        <end position="41"/>
    </location>
</feature>
<evidence type="ECO:0000313" key="2">
    <source>
        <dbReference type="EMBL" id="ODV89264.1"/>
    </source>
</evidence>
<evidence type="ECO:0000313" key="3">
    <source>
        <dbReference type="Proteomes" id="UP000095023"/>
    </source>
</evidence>
<feature type="compositionally biased region" description="Low complexity" evidence="1">
    <location>
        <begin position="73"/>
        <end position="97"/>
    </location>
</feature>
<keyword evidence="3" id="KW-1185">Reference proteome</keyword>
<feature type="region of interest" description="Disordered" evidence="1">
    <location>
        <begin position="118"/>
        <end position="145"/>
    </location>
</feature>
<accession>A0A1E4TBX9</accession>
<sequence length="145" mass="16056">MSQEQSAATYPVGSSGVVNVGESGDATAWASNTGNRYNSDYQIRYESSRSFDIEDDMEFYPGYLSDEYRMGLTDSSTSSSTPHTSPMQQQHQQNPQQAGINGYMPYYGQMWMPQNVSGQSFPMMSNSKGTTYDSTSSPGRMRGKN</sequence>
<feature type="compositionally biased region" description="Polar residues" evidence="1">
    <location>
        <begin position="118"/>
        <end position="138"/>
    </location>
</feature>
<reference evidence="3" key="1">
    <citation type="submission" date="2016-02" db="EMBL/GenBank/DDBJ databases">
        <title>Comparative genomics of biotechnologically important yeasts.</title>
        <authorList>
            <consortium name="DOE Joint Genome Institute"/>
            <person name="Riley R."/>
            <person name="Haridas S."/>
            <person name="Wolfe K.H."/>
            <person name="Lopes M.R."/>
            <person name="Hittinger C.T."/>
            <person name="Goker M."/>
            <person name="Salamov A."/>
            <person name="Wisecaver J."/>
            <person name="Long T.M."/>
            <person name="Aerts A.L."/>
            <person name="Barry K."/>
            <person name="Choi C."/>
            <person name="Clum A."/>
            <person name="Coughlan A.Y."/>
            <person name="Deshpande S."/>
            <person name="Douglass A.P."/>
            <person name="Hanson S.J."/>
            <person name="Klenk H.-P."/>
            <person name="Labutti K."/>
            <person name="Lapidus A."/>
            <person name="Lindquist E."/>
            <person name="Lipzen A."/>
            <person name="Meier-Kolthoff J.P."/>
            <person name="Ohm R.A."/>
            <person name="Otillar R.P."/>
            <person name="Pangilinan J."/>
            <person name="Peng Y."/>
            <person name="Rokas A."/>
            <person name="Rosa C.A."/>
            <person name="Scheuner C."/>
            <person name="Sibirny A.A."/>
            <person name="Slot J.C."/>
            <person name="Stielow J.B."/>
            <person name="Sun H."/>
            <person name="Kurtzman C.P."/>
            <person name="Blackwell M."/>
            <person name="Jeffries T.W."/>
            <person name="Grigoriev I.V."/>
        </authorList>
    </citation>
    <scope>NUCLEOTIDE SEQUENCE [LARGE SCALE GENOMIC DNA]</scope>
    <source>
        <strain evidence="3">NRRL Y-17796</strain>
    </source>
</reference>
<evidence type="ECO:0000256" key="1">
    <source>
        <dbReference type="SAM" id="MobiDB-lite"/>
    </source>
</evidence>
<dbReference type="AlphaFoldDB" id="A0A1E4TBX9"/>
<feature type="region of interest" description="Disordered" evidence="1">
    <location>
        <begin position="70"/>
        <end position="101"/>
    </location>
</feature>
<dbReference type="PANTHER" id="PTHR39615:SF1">
    <property type="entry name" value="YALI0E17897P"/>
    <property type="match status" value="1"/>
</dbReference>
<gene>
    <name evidence="2" type="ORF">CANCADRAFT_3893</name>
</gene>
<organism evidence="2 3">
    <name type="scientific">Tortispora caseinolytica NRRL Y-17796</name>
    <dbReference type="NCBI Taxonomy" id="767744"/>
    <lineage>
        <taxon>Eukaryota</taxon>
        <taxon>Fungi</taxon>
        <taxon>Dikarya</taxon>
        <taxon>Ascomycota</taxon>
        <taxon>Saccharomycotina</taxon>
        <taxon>Trigonopsidomycetes</taxon>
        <taxon>Trigonopsidales</taxon>
        <taxon>Trigonopsidaceae</taxon>
        <taxon>Tortispora</taxon>
    </lineage>
</organism>
<dbReference type="Pfam" id="PF14618">
    <property type="entry name" value="DUF4452"/>
    <property type="match status" value="1"/>
</dbReference>
<proteinExistence type="predicted"/>